<evidence type="ECO:0000313" key="2">
    <source>
        <dbReference type="Proteomes" id="UP000199572"/>
    </source>
</evidence>
<organism evidence="1 2">
    <name type="scientific">Pedobacter rhizosphaerae</name>
    <dbReference type="NCBI Taxonomy" id="390241"/>
    <lineage>
        <taxon>Bacteria</taxon>
        <taxon>Pseudomonadati</taxon>
        <taxon>Bacteroidota</taxon>
        <taxon>Sphingobacteriia</taxon>
        <taxon>Sphingobacteriales</taxon>
        <taxon>Sphingobacteriaceae</taxon>
        <taxon>Pedobacter</taxon>
    </lineage>
</organism>
<sequence length="186" mass="20906">MSSHHIVKEKQEPALYIDELGNFNEELLGQLLEWSPTLLVNGENYDKILSLGLKVDVLVNGNTAETQENTKVIQGPVDSLMVAVNYLFEEKYPAVNVITDKFDLEKFAGFSDKINMVVFTDRAKYYTIKSGFSVWKPSGSEFNILGNSYLEVTNLMQNEDGIFNVVNDGFIEFTFSGAPIFISEPI</sequence>
<dbReference type="Proteomes" id="UP000199572">
    <property type="component" value="Unassembled WGS sequence"/>
</dbReference>
<dbReference type="RefSeq" id="WP_090880144.1">
    <property type="nucleotide sequence ID" value="NZ_FOGG01000001.1"/>
</dbReference>
<keyword evidence="2" id="KW-1185">Reference proteome</keyword>
<name>A0A1H9J924_9SPHI</name>
<evidence type="ECO:0000313" key="1">
    <source>
        <dbReference type="EMBL" id="SEQ83283.1"/>
    </source>
</evidence>
<reference evidence="1 2" key="1">
    <citation type="submission" date="2016-10" db="EMBL/GenBank/DDBJ databases">
        <authorList>
            <person name="de Groot N.N."/>
        </authorList>
    </citation>
    <scope>NUCLEOTIDE SEQUENCE [LARGE SCALE GENOMIC DNA]</scope>
    <source>
        <strain evidence="1 2">DSM 18610</strain>
    </source>
</reference>
<evidence type="ECO:0008006" key="3">
    <source>
        <dbReference type="Google" id="ProtNLM"/>
    </source>
</evidence>
<dbReference type="OrthoDB" id="1132102at2"/>
<accession>A0A1H9J924</accession>
<dbReference type="EMBL" id="FOGG01000001">
    <property type="protein sequence ID" value="SEQ83283.1"/>
    <property type="molecule type" value="Genomic_DNA"/>
</dbReference>
<protein>
    <recommendedName>
        <fullName evidence="3">Thiamine pyrophosphokinase</fullName>
    </recommendedName>
</protein>
<dbReference type="STRING" id="390241.SAMN04488023_101260"/>
<gene>
    <name evidence="1" type="ORF">SAMN04488023_101260</name>
</gene>
<dbReference type="AlphaFoldDB" id="A0A1H9J924"/>
<proteinExistence type="predicted"/>